<proteinExistence type="inferred from homology"/>
<evidence type="ECO:0000259" key="7">
    <source>
        <dbReference type="Pfam" id="PF03330"/>
    </source>
</evidence>
<evidence type="ECO:0000256" key="5">
    <source>
        <dbReference type="RuleBase" id="RU003495"/>
    </source>
</evidence>
<keyword evidence="9" id="KW-0449">Lipoprotein</keyword>
<feature type="compositionally biased region" description="Low complexity" evidence="6">
    <location>
        <begin position="224"/>
        <end position="239"/>
    </location>
</feature>
<evidence type="ECO:0000313" key="9">
    <source>
        <dbReference type="EMBL" id="MBB5985903.1"/>
    </source>
</evidence>
<dbReference type="RefSeq" id="WP_184152794.1">
    <property type="nucleotide sequence ID" value="NZ_JACHKA010000001.1"/>
</dbReference>
<evidence type="ECO:0000256" key="2">
    <source>
        <dbReference type="ARBA" id="ARBA00023239"/>
    </source>
</evidence>
<keyword evidence="2 4" id="KW-0456">Lyase</keyword>
<reference evidence="9 10" key="1">
    <citation type="submission" date="2020-08" db="EMBL/GenBank/DDBJ databases">
        <title>Exploring microbial biodiversity for novel pathways involved in the catabolism of aromatic compounds derived from lignin.</title>
        <authorList>
            <person name="Elkins J."/>
        </authorList>
    </citation>
    <scope>NUCLEOTIDE SEQUENCE [LARGE SCALE GENOMIC DNA]</scope>
    <source>
        <strain evidence="9 10">B1D3A</strain>
    </source>
</reference>
<dbReference type="Gene3D" id="2.40.40.10">
    <property type="entry name" value="RlpA-like domain"/>
    <property type="match status" value="1"/>
</dbReference>
<evidence type="ECO:0000259" key="8">
    <source>
        <dbReference type="Pfam" id="PF05036"/>
    </source>
</evidence>
<dbReference type="InterPro" id="IPR036680">
    <property type="entry name" value="SPOR-like_sf"/>
</dbReference>
<dbReference type="InterPro" id="IPR012997">
    <property type="entry name" value="RplA"/>
</dbReference>
<name>A0ABR6NF52_9SPHN</name>
<dbReference type="InterPro" id="IPR007730">
    <property type="entry name" value="SPOR-like_dom"/>
</dbReference>
<feature type="region of interest" description="Disordered" evidence="6">
    <location>
        <begin position="224"/>
        <end position="286"/>
    </location>
</feature>
<keyword evidence="3 4" id="KW-0961">Cell wall biogenesis/degradation</keyword>
<comment type="caution">
    <text evidence="9">The sequence shown here is derived from an EMBL/GenBank/DDBJ whole genome shotgun (WGS) entry which is preliminary data.</text>
</comment>
<protein>
    <recommendedName>
        <fullName evidence="4">Endolytic peptidoglycan transglycosylase RlpA</fullName>
        <ecNumber evidence="4">4.2.2.-</ecNumber>
    </recommendedName>
</protein>
<feature type="chain" id="PRO_5044946570" description="Endolytic peptidoglycan transglycosylase RlpA" evidence="4">
    <location>
        <begin position="29"/>
        <end position="359"/>
    </location>
</feature>
<dbReference type="Gene3D" id="3.30.70.1070">
    <property type="entry name" value="Sporulation related repeat"/>
    <property type="match status" value="1"/>
</dbReference>
<evidence type="ECO:0000256" key="6">
    <source>
        <dbReference type="SAM" id="MobiDB-lite"/>
    </source>
</evidence>
<organism evidence="9 10">
    <name type="scientific">Sphingobium lignivorans</name>
    <dbReference type="NCBI Taxonomy" id="2735886"/>
    <lineage>
        <taxon>Bacteria</taxon>
        <taxon>Pseudomonadati</taxon>
        <taxon>Pseudomonadota</taxon>
        <taxon>Alphaproteobacteria</taxon>
        <taxon>Sphingomonadales</taxon>
        <taxon>Sphingomonadaceae</taxon>
        <taxon>Sphingobium</taxon>
    </lineage>
</organism>
<feature type="domain" description="SPOR" evidence="8">
    <location>
        <begin position="290"/>
        <end position="348"/>
    </location>
</feature>
<evidence type="ECO:0000256" key="1">
    <source>
        <dbReference type="ARBA" id="ARBA00022729"/>
    </source>
</evidence>
<dbReference type="Pfam" id="PF05036">
    <property type="entry name" value="SPOR"/>
    <property type="match status" value="1"/>
</dbReference>
<dbReference type="EMBL" id="JACHKA010000001">
    <property type="protein sequence ID" value="MBB5985903.1"/>
    <property type="molecule type" value="Genomic_DNA"/>
</dbReference>
<dbReference type="CDD" id="cd22268">
    <property type="entry name" value="DPBB_RlpA-like"/>
    <property type="match status" value="1"/>
</dbReference>
<gene>
    <name evidence="4" type="primary">rlpA</name>
    <name evidence="9" type="ORF">HNP60_001877</name>
</gene>
<keyword evidence="10" id="KW-1185">Reference proteome</keyword>
<feature type="domain" description="RlpA-like protein double-psi beta-barrel" evidence="7">
    <location>
        <begin position="67"/>
        <end position="149"/>
    </location>
</feature>
<feature type="compositionally biased region" description="Pro residues" evidence="6">
    <location>
        <begin position="245"/>
        <end position="259"/>
    </location>
</feature>
<feature type="compositionally biased region" description="Low complexity" evidence="6">
    <location>
        <begin position="270"/>
        <end position="285"/>
    </location>
</feature>
<evidence type="ECO:0000313" key="10">
    <source>
        <dbReference type="Proteomes" id="UP001138540"/>
    </source>
</evidence>
<feature type="signal peptide" evidence="4">
    <location>
        <begin position="1"/>
        <end position="28"/>
    </location>
</feature>
<comment type="similarity">
    <text evidence="4 5">Belongs to the RlpA family.</text>
</comment>
<keyword evidence="1 4" id="KW-0732">Signal</keyword>
<dbReference type="PANTHER" id="PTHR34183">
    <property type="entry name" value="ENDOLYTIC PEPTIDOGLYCAN TRANSGLYCOSYLASE RLPA"/>
    <property type="match status" value="1"/>
</dbReference>
<dbReference type="PANTHER" id="PTHR34183:SF1">
    <property type="entry name" value="ENDOLYTIC PEPTIDOGLYCAN TRANSGLYCOSYLASE RLPA"/>
    <property type="match status" value="1"/>
</dbReference>
<evidence type="ECO:0000256" key="4">
    <source>
        <dbReference type="HAMAP-Rule" id="MF_02071"/>
    </source>
</evidence>
<comment type="function">
    <text evidence="4">Lytic transglycosylase with a strong preference for naked glycan strands that lack stem peptides.</text>
</comment>
<sequence precursor="true">MRSGTRSFIAIIMLGCAAAGASARPATATGAPPDGQPVIGEPYMIDGTLHTPAAVLALDETGYAALLWETADGRRTASGEAYAPDAVTAAHRTLPLPSYVEVTALESGRTILVRVNDRGPLLNDRIIALSPGAARQLGLTAIDGTARVRVRKVNPTEQERAALRTGQPVGERMEAPPGLRAALMKRLPPAPLPLDVPVRTLSMGNSAEPSAPAPAMAAVDLPAPAARAEAAPETTLAAPQTILPPASPGTPLPEGPSGPAPVSSQPVHRPAATSAASPPASAPDAMSRRGGYVVQLAALSSRAKADALAKSVDGFVMPVGALFRVRTGPFQTQAAAHAALRGIHAKGYAEARVMANDAR</sequence>
<evidence type="ECO:0000256" key="3">
    <source>
        <dbReference type="ARBA" id="ARBA00023316"/>
    </source>
</evidence>
<dbReference type="InterPro" id="IPR034718">
    <property type="entry name" value="RlpA"/>
</dbReference>
<dbReference type="Pfam" id="PF03330">
    <property type="entry name" value="DPBB_1"/>
    <property type="match status" value="1"/>
</dbReference>
<dbReference type="SUPFAM" id="SSF110997">
    <property type="entry name" value="Sporulation related repeat"/>
    <property type="match status" value="1"/>
</dbReference>
<dbReference type="EC" id="4.2.2.-" evidence="4"/>
<dbReference type="HAMAP" id="MF_02071">
    <property type="entry name" value="RlpA"/>
    <property type="match status" value="1"/>
</dbReference>
<dbReference type="InterPro" id="IPR036908">
    <property type="entry name" value="RlpA-like_sf"/>
</dbReference>
<dbReference type="InterPro" id="IPR009009">
    <property type="entry name" value="RlpA-like_DPBB"/>
</dbReference>
<dbReference type="Proteomes" id="UP001138540">
    <property type="component" value="Unassembled WGS sequence"/>
</dbReference>
<dbReference type="NCBIfam" id="TIGR00413">
    <property type="entry name" value="rlpA"/>
    <property type="match status" value="1"/>
</dbReference>
<accession>A0ABR6NF52</accession>